<dbReference type="EMBL" id="VSSQ01045322">
    <property type="protein sequence ID" value="MPM99217.1"/>
    <property type="molecule type" value="Genomic_DNA"/>
</dbReference>
<organism evidence="1">
    <name type="scientific">bioreactor metagenome</name>
    <dbReference type="NCBI Taxonomy" id="1076179"/>
    <lineage>
        <taxon>unclassified sequences</taxon>
        <taxon>metagenomes</taxon>
        <taxon>ecological metagenomes</taxon>
    </lineage>
</organism>
<gene>
    <name evidence="1" type="ORF">SDC9_146408</name>
</gene>
<reference evidence="1" key="1">
    <citation type="submission" date="2019-08" db="EMBL/GenBank/DDBJ databases">
        <authorList>
            <person name="Kucharzyk K."/>
            <person name="Murdoch R.W."/>
            <person name="Higgins S."/>
            <person name="Loffler F."/>
        </authorList>
    </citation>
    <scope>NUCLEOTIDE SEQUENCE</scope>
</reference>
<sequence>MGYISADGSPAVSEMALCSMLSFIMTPISEGSSLSFAIVLSWYLNEKGSVISIPPERIEYPETILS</sequence>
<comment type="caution">
    <text evidence="1">The sequence shown here is derived from an EMBL/GenBank/DDBJ whole genome shotgun (WGS) entry which is preliminary data.</text>
</comment>
<proteinExistence type="predicted"/>
<name>A0A645EB55_9ZZZZ</name>
<accession>A0A645EB55</accession>
<evidence type="ECO:0000313" key="1">
    <source>
        <dbReference type="EMBL" id="MPM99217.1"/>
    </source>
</evidence>
<dbReference type="AlphaFoldDB" id="A0A645EB55"/>
<protein>
    <submittedName>
        <fullName evidence="1">Uncharacterized protein</fullName>
    </submittedName>
</protein>